<evidence type="ECO:0000256" key="2">
    <source>
        <dbReference type="SAM" id="Phobius"/>
    </source>
</evidence>
<protein>
    <submittedName>
        <fullName evidence="3">Uncharacterized protein</fullName>
    </submittedName>
</protein>
<sequence>MADPLTAVPVSVVLHHDEEEPEEEDILRDNPTSGRSSALMVKPPPLQLPEAARSMQHQINDEIVYPWLHTEPSTINDTTESSVMIPTTLYGSAHSEPGSWVRDGVTTALLGGSSQNSRSNVCWRVDSPLGYGTNVEMQHRHSILRISASKTSSSYHGLRKSASVEFESDHIHQKTAQSLYASTSDLGREPRRLTFEEKAELYRVRPDLEIDPAPFFHEKADELNRRNQRRVIFAMFGGMISVVLLLVFFSMWEYN</sequence>
<feature type="transmembrane region" description="Helical" evidence="2">
    <location>
        <begin position="231"/>
        <end position="252"/>
    </location>
</feature>
<reference evidence="3" key="1">
    <citation type="submission" date="2022-12" db="EMBL/GenBank/DDBJ databases">
        <authorList>
            <person name="Webb A."/>
        </authorList>
    </citation>
    <scope>NUCLEOTIDE SEQUENCE</scope>
    <source>
        <strain evidence="3">Pd1</strain>
    </source>
</reference>
<dbReference type="AlphaFoldDB" id="A0AAV0V335"/>
<evidence type="ECO:0000313" key="4">
    <source>
        <dbReference type="Proteomes" id="UP001162029"/>
    </source>
</evidence>
<dbReference type="Proteomes" id="UP001162029">
    <property type="component" value="Unassembled WGS sequence"/>
</dbReference>
<feature type="region of interest" description="Disordered" evidence="1">
    <location>
        <begin position="1"/>
        <end position="42"/>
    </location>
</feature>
<evidence type="ECO:0000313" key="3">
    <source>
        <dbReference type="EMBL" id="CAI5743615.1"/>
    </source>
</evidence>
<proteinExistence type="predicted"/>
<organism evidence="3 4">
    <name type="scientific">Peronospora destructor</name>
    <dbReference type="NCBI Taxonomy" id="86335"/>
    <lineage>
        <taxon>Eukaryota</taxon>
        <taxon>Sar</taxon>
        <taxon>Stramenopiles</taxon>
        <taxon>Oomycota</taxon>
        <taxon>Peronosporomycetes</taxon>
        <taxon>Peronosporales</taxon>
        <taxon>Peronosporaceae</taxon>
        <taxon>Peronospora</taxon>
    </lineage>
</organism>
<evidence type="ECO:0000256" key="1">
    <source>
        <dbReference type="SAM" id="MobiDB-lite"/>
    </source>
</evidence>
<name>A0AAV0V335_9STRA</name>
<dbReference type="EMBL" id="CANTFM010001897">
    <property type="protein sequence ID" value="CAI5743615.1"/>
    <property type="molecule type" value="Genomic_DNA"/>
</dbReference>
<keyword evidence="2" id="KW-0812">Transmembrane</keyword>
<accession>A0AAV0V335</accession>
<keyword evidence="4" id="KW-1185">Reference proteome</keyword>
<keyword evidence="2" id="KW-0472">Membrane</keyword>
<gene>
    <name evidence="3" type="ORF">PDE001_LOCUS8820</name>
</gene>
<comment type="caution">
    <text evidence="3">The sequence shown here is derived from an EMBL/GenBank/DDBJ whole genome shotgun (WGS) entry which is preliminary data.</text>
</comment>
<keyword evidence="2" id="KW-1133">Transmembrane helix</keyword>